<evidence type="ECO:0000256" key="8">
    <source>
        <dbReference type="ARBA" id="ARBA00023235"/>
    </source>
</evidence>
<feature type="domain" description="BPG-independent PGAM N-terminal" evidence="15">
    <location>
        <begin position="83"/>
        <end position="293"/>
    </location>
</feature>
<dbReference type="SUPFAM" id="SSF64158">
    <property type="entry name" value="2,3-Bisphosphoglycerate-independent phosphoglycerate mutase, substrate-binding domain"/>
    <property type="match status" value="1"/>
</dbReference>
<dbReference type="PANTHER" id="PTHR31637:SF0">
    <property type="entry name" value="2,3-BISPHOSPHOGLYCERATE-INDEPENDENT PHOSPHOGLYCERATE MUTASE"/>
    <property type="match status" value="1"/>
</dbReference>
<evidence type="ECO:0000256" key="11">
    <source>
        <dbReference type="PIRSR" id="PIRSR001492-1"/>
    </source>
</evidence>
<dbReference type="GO" id="GO:0005829">
    <property type="term" value="C:cytosol"/>
    <property type="evidence" value="ECO:0007669"/>
    <property type="project" value="TreeGrafter"/>
</dbReference>
<dbReference type="CDD" id="cd16010">
    <property type="entry name" value="iPGM"/>
    <property type="match status" value="1"/>
</dbReference>
<dbReference type="EMBL" id="DUTP01000003">
    <property type="protein sequence ID" value="HHX99405.1"/>
    <property type="molecule type" value="Genomic_DNA"/>
</dbReference>
<dbReference type="PIRSF" id="PIRSF001492">
    <property type="entry name" value="IPGAM"/>
    <property type="match status" value="1"/>
</dbReference>
<dbReference type="SUPFAM" id="SSF53649">
    <property type="entry name" value="Alkaline phosphatase-like"/>
    <property type="match status" value="1"/>
</dbReference>
<comment type="similarity">
    <text evidence="4 9">Belongs to the BPG-independent phosphoglycerate mutase family.</text>
</comment>
<dbReference type="PANTHER" id="PTHR31637">
    <property type="entry name" value="2,3-BISPHOSPHOGLYCERATE-INDEPENDENT PHOSPHOGLYCERATE MUTASE"/>
    <property type="match status" value="1"/>
</dbReference>
<dbReference type="AlphaFoldDB" id="A0A832R910"/>
<dbReference type="Pfam" id="PF01676">
    <property type="entry name" value="Metalloenzyme"/>
    <property type="match status" value="1"/>
</dbReference>
<comment type="subunit">
    <text evidence="9">Monomer.</text>
</comment>
<evidence type="ECO:0000259" key="14">
    <source>
        <dbReference type="Pfam" id="PF01676"/>
    </source>
</evidence>
<accession>A0A832R910</accession>
<evidence type="ECO:0000259" key="15">
    <source>
        <dbReference type="Pfam" id="PF06415"/>
    </source>
</evidence>
<evidence type="ECO:0000256" key="2">
    <source>
        <dbReference type="ARBA" id="ARBA00002315"/>
    </source>
</evidence>
<feature type="binding site" evidence="9 12">
    <location>
        <position position="187"/>
    </location>
    <ligand>
        <name>substrate</name>
    </ligand>
</feature>
<dbReference type="InterPro" id="IPR006124">
    <property type="entry name" value="Metalloenzyme"/>
</dbReference>
<dbReference type="GO" id="GO:0004619">
    <property type="term" value="F:phosphoglycerate mutase activity"/>
    <property type="evidence" value="ECO:0007669"/>
    <property type="project" value="UniProtKB-UniRule"/>
</dbReference>
<dbReference type="GO" id="GO:0030145">
    <property type="term" value="F:manganese ion binding"/>
    <property type="evidence" value="ECO:0007669"/>
    <property type="project" value="UniProtKB-UniRule"/>
</dbReference>
<dbReference type="NCBIfam" id="TIGR01307">
    <property type="entry name" value="pgm_bpd_ind"/>
    <property type="match status" value="1"/>
</dbReference>
<dbReference type="HAMAP" id="MF_01038">
    <property type="entry name" value="GpmI"/>
    <property type="match status" value="1"/>
</dbReference>
<feature type="binding site" evidence="9 13">
    <location>
        <position position="63"/>
    </location>
    <ligand>
        <name>Mn(2+)</name>
        <dbReference type="ChEBI" id="CHEBI:29035"/>
        <label>2</label>
    </ligand>
</feature>
<feature type="binding site" evidence="9 12">
    <location>
        <position position="124"/>
    </location>
    <ligand>
        <name>substrate</name>
    </ligand>
</feature>
<feature type="binding site" evidence="9 12">
    <location>
        <position position="330"/>
    </location>
    <ligand>
        <name>substrate</name>
    </ligand>
</feature>
<keyword evidence="6 9" id="KW-0324">Glycolysis</keyword>
<keyword evidence="5 9" id="KW-0479">Metal-binding</keyword>
<comment type="caution">
    <text evidence="16">The sequence shown here is derived from an EMBL/GenBank/DDBJ whole genome shotgun (WGS) entry which is preliminary data.</text>
</comment>
<comment type="pathway">
    <text evidence="3 9">Carbohydrate degradation; glycolysis; pyruvate from D-glyceraldehyde 3-phosphate: step 3/5.</text>
</comment>
<evidence type="ECO:0000256" key="3">
    <source>
        <dbReference type="ARBA" id="ARBA00004798"/>
    </source>
</evidence>
<feature type="domain" description="Metalloenzyme" evidence="14">
    <location>
        <begin position="6"/>
        <end position="494"/>
    </location>
</feature>
<protein>
    <recommendedName>
        <fullName evidence="9 10">2,3-bisphosphoglycerate-independent phosphoglycerate mutase</fullName>
        <shortName evidence="9">BPG-independent PGAM</shortName>
        <shortName evidence="9">Phosphoglyceromutase</shortName>
        <shortName evidence="9">iPGM</shortName>
        <ecNumber evidence="9 10">5.4.2.12</ecNumber>
    </recommendedName>
</protein>
<evidence type="ECO:0000313" key="16">
    <source>
        <dbReference type="EMBL" id="HHX99405.1"/>
    </source>
</evidence>
<evidence type="ECO:0000256" key="4">
    <source>
        <dbReference type="ARBA" id="ARBA00008819"/>
    </source>
</evidence>
<evidence type="ECO:0000256" key="7">
    <source>
        <dbReference type="ARBA" id="ARBA00023211"/>
    </source>
</evidence>
<dbReference type="Pfam" id="PF06415">
    <property type="entry name" value="iPGM_N"/>
    <property type="match status" value="1"/>
</dbReference>
<comment type="catalytic activity">
    <reaction evidence="1 9">
        <text>(2R)-2-phosphoglycerate = (2R)-3-phosphoglycerate</text>
        <dbReference type="Rhea" id="RHEA:15901"/>
        <dbReference type="ChEBI" id="CHEBI:58272"/>
        <dbReference type="ChEBI" id="CHEBI:58289"/>
        <dbReference type="EC" id="5.4.2.12"/>
    </reaction>
</comment>
<dbReference type="UniPathway" id="UPA00109">
    <property type="reaction ID" value="UER00186"/>
</dbReference>
<dbReference type="GO" id="GO:0006007">
    <property type="term" value="P:glucose catabolic process"/>
    <property type="evidence" value="ECO:0007669"/>
    <property type="project" value="InterPro"/>
</dbReference>
<feature type="binding site" evidence="9 13">
    <location>
        <position position="439"/>
    </location>
    <ligand>
        <name>Mn(2+)</name>
        <dbReference type="ChEBI" id="CHEBI:29035"/>
        <label>2</label>
    </ligand>
</feature>
<gene>
    <name evidence="9" type="primary">gpmI</name>
    <name evidence="16" type="ORF">GX533_01860</name>
</gene>
<feature type="binding site" evidence="9 13">
    <location>
        <position position="457"/>
    </location>
    <ligand>
        <name>Mn(2+)</name>
        <dbReference type="ChEBI" id="CHEBI:29035"/>
        <label>1</label>
    </ligand>
</feature>
<feature type="binding site" evidence="9 13">
    <location>
        <position position="438"/>
    </location>
    <ligand>
        <name>Mn(2+)</name>
        <dbReference type="ChEBI" id="CHEBI:29035"/>
        <label>2</label>
    </ligand>
</feature>
<dbReference type="Gene3D" id="3.40.720.10">
    <property type="entry name" value="Alkaline Phosphatase, subunit A"/>
    <property type="match status" value="1"/>
</dbReference>
<feature type="binding site" evidence="9 13">
    <location>
        <position position="13"/>
    </location>
    <ligand>
        <name>Mn(2+)</name>
        <dbReference type="ChEBI" id="CHEBI:29035"/>
        <label>2</label>
    </ligand>
</feature>
<feature type="binding site" evidence="9 12">
    <location>
        <begin position="155"/>
        <end position="156"/>
    </location>
    <ligand>
        <name>substrate</name>
    </ligand>
</feature>
<reference evidence="16 17" key="1">
    <citation type="journal article" date="2020" name="Biotechnol. Biofuels">
        <title>New insights from the biogas microbiome by comprehensive genome-resolved metagenomics of nearly 1600 species originating from multiple anaerobic digesters.</title>
        <authorList>
            <person name="Campanaro S."/>
            <person name="Treu L."/>
            <person name="Rodriguez-R L.M."/>
            <person name="Kovalovszki A."/>
            <person name="Ziels R.M."/>
            <person name="Maus I."/>
            <person name="Zhu X."/>
            <person name="Kougias P.G."/>
            <person name="Basile A."/>
            <person name="Luo G."/>
            <person name="Schluter A."/>
            <person name="Konstantinidis K.T."/>
            <person name="Angelidaki I."/>
        </authorList>
    </citation>
    <scope>NUCLEOTIDE SEQUENCE [LARGE SCALE GENOMIC DNA]</scope>
    <source>
        <strain evidence="16">AS05jafATM_89</strain>
    </source>
</reference>
<proteinExistence type="inferred from homology"/>
<feature type="binding site" evidence="9 13">
    <location>
        <position position="401"/>
    </location>
    <ligand>
        <name>Mn(2+)</name>
        <dbReference type="ChEBI" id="CHEBI:29035"/>
        <label>1</label>
    </ligand>
</feature>
<evidence type="ECO:0000256" key="1">
    <source>
        <dbReference type="ARBA" id="ARBA00000370"/>
    </source>
</evidence>
<feature type="binding site" evidence="9 12">
    <location>
        <begin position="257"/>
        <end position="260"/>
    </location>
    <ligand>
        <name>substrate</name>
    </ligand>
</feature>
<evidence type="ECO:0000256" key="10">
    <source>
        <dbReference type="NCBIfam" id="TIGR01307"/>
    </source>
</evidence>
<feature type="binding site" evidence="9 13">
    <location>
        <position position="397"/>
    </location>
    <ligand>
        <name>Mn(2+)</name>
        <dbReference type="ChEBI" id="CHEBI:29035"/>
        <label>1</label>
    </ligand>
</feature>
<dbReference type="InterPro" id="IPR036646">
    <property type="entry name" value="PGAM_B_sf"/>
</dbReference>
<dbReference type="InterPro" id="IPR017850">
    <property type="entry name" value="Alkaline_phosphatase_core_sf"/>
</dbReference>
<comment type="cofactor">
    <cofactor evidence="9">
        <name>Mn(2+)</name>
        <dbReference type="ChEBI" id="CHEBI:29035"/>
    </cofactor>
    <text evidence="9">Binds 2 manganese ions per subunit.</text>
</comment>
<evidence type="ECO:0000256" key="9">
    <source>
        <dbReference type="HAMAP-Rule" id="MF_01038"/>
    </source>
</evidence>
<sequence>MSEKRKVLLIILDGLGAAPASNGNAVVLAEPNNLSSLWSTSPHGYLIASGEDVGLPKNTKGNSEVGHLNIGAGRTIYQNLPRINNSIDKGVIFENQTLKEAYAHAVKYGGNIHLVGLLSDGAVHSHIKHFEAVIDFFSKNNFQNHVFIHAFTDGRDTPPNSAMTYLSKFDKYCLDRGMGRIGTIIGRYYAMDRNTKWERTERAYFLLEKNLGQQFPTAYSAIEHNYSQGITDEFLEPAVINKSKIEDNDVVLLMNFRADRMIQLTEALVEDNFSAFYRKKKKNLFVASMVEYRRNFPQKVIFPKQYVNLTLGNVIDTAQKSQLRISETEKFPHVTYFFNGGSSIIYDREDRIIVPSPKVPTYDQKPEMSALEITTILLDRINRDMYDFTVVNFANTDMVGHTGNLEASIKAVKVVDFCVKELVKNFTLKGGVVVITADHGNVEEMIDPQSGEIGTEHSINPVPLIIAGQGFRAQRLEYGALRDIAPTILTLMGIPVPSEMTGKVLFTP</sequence>
<dbReference type="EC" id="5.4.2.12" evidence="9 10"/>
<evidence type="ECO:0000256" key="12">
    <source>
        <dbReference type="PIRSR" id="PIRSR001492-2"/>
    </source>
</evidence>
<keyword evidence="7 9" id="KW-0464">Manganese</keyword>
<keyword evidence="8 9" id="KW-0413">Isomerase</keyword>
<dbReference type="InterPro" id="IPR005995">
    <property type="entry name" value="Pgm_bpd_ind"/>
</dbReference>
<evidence type="ECO:0000313" key="17">
    <source>
        <dbReference type="Proteomes" id="UP000576550"/>
    </source>
</evidence>
<dbReference type="GO" id="GO:0006096">
    <property type="term" value="P:glycolytic process"/>
    <property type="evidence" value="ECO:0007669"/>
    <property type="project" value="UniProtKB-UniRule"/>
</dbReference>
<dbReference type="InterPro" id="IPR011258">
    <property type="entry name" value="BPG-indep_PGM_N"/>
</dbReference>
<evidence type="ECO:0000256" key="6">
    <source>
        <dbReference type="ARBA" id="ARBA00023152"/>
    </source>
</evidence>
<dbReference type="FunFam" id="3.40.1450.10:FF:000002">
    <property type="entry name" value="2,3-bisphosphoglycerate-independent phosphoglycerate mutase"/>
    <property type="match status" value="1"/>
</dbReference>
<dbReference type="Proteomes" id="UP000576550">
    <property type="component" value="Unassembled WGS sequence"/>
</dbReference>
<comment type="function">
    <text evidence="2 9">Catalyzes the interconversion of 2-phosphoglycerate and 3-phosphoglycerate.</text>
</comment>
<name>A0A832R910_9BACT</name>
<evidence type="ECO:0000256" key="13">
    <source>
        <dbReference type="PIRSR" id="PIRSR001492-3"/>
    </source>
</evidence>
<feature type="binding site" evidence="9 12">
    <location>
        <position position="193"/>
    </location>
    <ligand>
        <name>substrate</name>
    </ligand>
</feature>
<organism evidence="16 17">
    <name type="scientific">Candidatus Dojkabacteria bacterium</name>
    <dbReference type="NCBI Taxonomy" id="2099670"/>
    <lineage>
        <taxon>Bacteria</taxon>
        <taxon>Candidatus Dojkabacteria</taxon>
    </lineage>
</organism>
<feature type="active site" description="Phosphoserine intermediate" evidence="9 11">
    <location>
        <position position="63"/>
    </location>
</feature>
<evidence type="ECO:0000256" key="5">
    <source>
        <dbReference type="ARBA" id="ARBA00022723"/>
    </source>
</evidence>
<dbReference type="Gene3D" id="3.40.1450.10">
    <property type="entry name" value="BPG-independent phosphoglycerate mutase, domain B"/>
    <property type="match status" value="1"/>
</dbReference>